<dbReference type="InterPro" id="IPR016024">
    <property type="entry name" value="ARM-type_fold"/>
</dbReference>
<dbReference type="InterPro" id="IPR011989">
    <property type="entry name" value="ARM-like"/>
</dbReference>
<evidence type="ECO:0000313" key="5">
    <source>
        <dbReference type="Proteomes" id="UP000518752"/>
    </source>
</evidence>
<dbReference type="PANTHER" id="PTHR45994:SF1">
    <property type="entry name" value="FI21225P1"/>
    <property type="match status" value="1"/>
</dbReference>
<dbReference type="EMBL" id="JAACJN010000029">
    <property type="protein sequence ID" value="KAF5388510.1"/>
    <property type="molecule type" value="Genomic_DNA"/>
</dbReference>
<accession>A0A8H5HS72</accession>
<reference evidence="4 5" key="1">
    <citation type="journal article" date="2020" name="ISME J.">
        <title>Uncovering the hidden diversity of litter-decomposition mechanisms in mushroom-forming fungi.</title>
        <authorList>
            <person name="Floudas D."/>
            <person name="Bentzer J."/>
            <person name="Ahren D."/>
            <person name="Johansson T."/>
            <person name="Persson P."/>
            <person name="Tunlid A."/>
        </authorList>
    </citation>
    <scope>NUCLEOTIDE SEQUENCE [LARGE SCALE GENOMIC DNA]</scope>
    <source>
        <strain evidence="4 5">CBS 406.79</strain>
    </source>
</reference>
<proteinExistence type="predicted"/>
<evidence type="ECO:0000256" key="1">
    <source>
        <dbReference type="ARBA" id="ARBA00004496"/>
    </source>
</evidence>
<dbReference type="Gene3D" id="1.25.10.10">
    <property type="entry name" value="Leucine-rich Repeat Variant"/>
    <property type="match status" value="1"/>
</dbReference>
<evidence type="ECO:0000256" key="2">
    <source>
        <dbReference type="ARBA" id="ARBA00022490"/>
    </source>
</evidence>
<feature type="domain" description="UNC-45/Cro1/She4 central" evidence="3">
    <location>
        <begin position="14"/>
        <end position="175"/>
    </location>
</feature>
<dbReference type="AlphaFoldDB" id="A0A8H5HS72"/>
<dbReference type="InterPro" id="IPR024660">
    <property type="entry name" value="UCS_central_dom"/>
</dbReference>
<dbReference type="OrthoDB" id="199930at2759"/>
<name>A0A8H5HS72_9AGAR</name>
<sequence>MAKPVNALPTELAYLIAAFIPSESSETRSKSYLVLSAFCQGVRQAHPPNGHAPDPGTEALVEIFLPVVLPHLEETDEQDLLTGISFLHVLFQVDWQSAASIFQQELVQELIMDSVELTPPTNLSLEVAHLLGQACGYKSCRAALSPQASQWLESKSGTPQSDSLRAAVAIALIKLKKGSHADSVADDLATSIVVESPNFDDDLSAVMKNLVIDGSENLPSLADAIEGLAYLSTDPIMKEGLSKDAQFLKRLFSVVPKRKSSTRNESTSTILYGTLIIISNICAYRPQLTEEQKQMEKLRKMAKSTGQSVDASDALNDDTRVRERIKRLLAAGVLDVLSTALPSADTSGVRMNVGKILLDVVTDKENRGKVLQHGGPKLLTLLIQKAMSEARGKTELDVSSLVPIQALAKLAITSPPVAVFGPNQGALIDSIRPFSTLLRHSAAKQIQRFEALMALTNLASASLEITSRIANADGLLDHVELLLLDDHPMVQRASVELICNLIAGSDKVFDRYSGADGSGKSKLHIILALSDAEDLQTRLAASGALATLTSAPSACEALLEIQRERHRVLSIFTLLIDPSAAPEDEQIDAEPHPGLAHRGVVCVCNFLLNTGEPNRLFIKEEAEKSGLVKALESTMKAKETPQVAQLATDALKFFS</sequence>
<dbReference type="GO" id="GO:0005737">
    <property type="term" value="C:cytoplasm"/>
    <property type="evidence" value="ECO:0007669"/>
    <property type="project" value="UniProtKB-SubCell"/>
</dbReference>
<dbReference type="GO" id="GO:0051879">
    <property type="term" value="F:Hsp90 protein binding"/>
    <property type="evidence" value="ECO:0007669"/>
    <property type="project" value="TreeGrafter"/>
</dbReference>
<dbReference type="Pfam" id="PF11701">
    <property type="entry name" value="UNC45-central"/>
    <property type="match status" value="1"/>
</dbReference>
<comment type="subcellular location">
    <subcellularLocation>
        <location evidence="1">Cytoplasm</location>
    </subcellularLocation>
</comment>
<keyword evidence="2" id="KW-0963">Cytoplasm</keyword>
<protein>
    <recommendedName>
        <fullName evidence="3">UNC-45/Cro1/She4 central domain-containing protein</fullName>
    </recommendedName>
</protein>
<evidence type="ECO:0000313" key="4">
    <source>
        <dbReference type="EMBL" id="KAF5388510.1"/>
    </source>
</evidence>
<gene>
    <name evidence="4" type="ORF">D9757_004711</name>
</gene>
<keyword evidence="5" id="KW-1185">Reference proteome</keyword>
<dbReference type="SUPFAM" id="SSF48371">
    <property type="entry name" value="ARM repeat"/>
    <property type="match status" value="1"/>
</dbReference>
<dbReference type="Proteomes" id="UP000518752">
    <property type="component" value="Unassembled WGS sequence"/>
</dbReference>
<evidence type="ECO:0000259" key="3">
    <source>
        <dbReference type="Pfam" id="PF11701"/>
    </source>
</evidence>
<dbReference type="PANTHER" id="PTHR45994">
    <property type="entry name" value="FI21225P1"/>
    <property type="match status" value="1"/>
</dbReference>
<comment type="caution">
    <text evidence="4">The sequence shown here is derived from an EMBL/GenBank/DDBJ whole genome shotgun (WGS) entry which is preliminary data.</text>
</comment>
<organism evidence="4 5">
    <name type="scientific">Collybiopsis confluens</name>
    <dbReference type="NCBI Taxonomy" id="2823264"/>
    <lineage>
        <taxon>Eukaryota</taxon>
        <taxon>Fungi</taxon>
        <taxon>Dikarya</taxon>
        <taxon>Basidiomycota</taxon>
        <taxon>Agaricomycotina</taxon>
        <taxon>Agaricomycetes</taxon>
        <taxon>Agaricomycetidae</taxon>
        <taxon>Agaricales</taxon>
        <taxon>Marasmiineae</taxon>
        <taxon>Omphalotaceae</taxon>
        <taxon>Collybiopsis</taxon>
    </lineage>
</organism>